<dbReference type="InterPro" id="IPR023214">
    <property type="entry name" value="HAD_sf"/>
</dbReference>
<reference evidence="8 9" key="1">
    <citation type="submission" date="2016-10" db="EMBL/GenBank/DDBJ databases">
        <authorList>
            <person name="de Groot N.N."/>
        </authorList>
    </citation>
    <scope>NUCLEOTIDE SEQUENCE [LARGE SCALE GENOMIC DNA]</scope>
    <source>
        <strain evidence="8 9">DSM 21019</strain>
    </source>
</reference>
<keyword evidence="5" id="KW-0378">Hydrolase</keyword>
<evidence type="ECO:0000313" key="9">
    <source>
        <dbReference type="Proteomes" id="UP000199534"/>
    </source>
</evidence>
<evidence type="ECO:0000256" key="5">
    <source>
        <dbReference type="ARBA" id="ARBA00022801"/>
    </source>
</evidence>
<dbReference type="SFLD" id="SFLDG01138">
    <property type="entry name" value="C1.6.2:_Deoxy-d-mannose-octulo"/>
    <property type="match status" value="1"/>
</dbReference>
<feature type="binding site" evidence="7">
    <location>
        <position position="109"/>
    </location>
    <ligand>
        <name>Mg(2+)</name>
        <dbReference type="ChEBI" id="CHEBI:18420"/>
    </ligand>
</feature>
<dbReference type="GO" id="GO:0016788">
    <property type="term" value="F:hydrolase activity, acting on ester bonds"/>
    <property type="evidence" value="ECO:0007669"/>
    <property type="project" value="InterPro"/>
</dbReference>
<evidence type="ECO:0000256" key="6">
    <source>
        <dbReference type="ARBA" id="ARBA00022842"/>
    </source>
</evidence>
<dbReference type="OrthoDB" id="9805604at2"/>
<dbReference type="RefSeq" id="WP_092982478.1">
    <property type="nucleotide sequence ID" value="NZ_FOYQ01000002.1"/>
</dbReference>
<dbReference type="SUPFAM" id="SSF56784">
    <property type="entry name" value="HAD-like"/>
    <property type="match status" value="1"/>
</dbReference>
<dbReference type="InterPro" id="IPR050793">
    <property type="entry name" value="CMP-NeuNAc_synthase"/>
</dbReference>
<dbReference type="PANTHER" id="PTHR21485:SF3">
    <property type="entry name" value="N-ACYLNEURAMINATE CYTIDYLYLTRANSFERASE"/>
    <property type="match status" value="1"/>
</dbReference>
<dbReference type="SFLD" id="SFLDG01136">
    <property type="entry name" value="C1.6:_Phosphoserine_Phosphatas"/>
    <property type="match status" value="1"/>
</dbReference>
<proteinExistence type="inferred from homology"/>
<evidence type="ECO:0000256" key="3">
    <source>
        <dbReference type="ARBA" id="ARBA00011881"/>
    </source>
</evidence>
<evidence type="ECO:0000256" key="7">
    <source>
        <dbReference type="PIRSR" id="PIRSR006118-2"/>
    </source>
</evidence>
<dbReference type="STRING" id="400055.SAMN04490243_2026"/>
<evidence type="ECO:0000256" key="2">
    <source>
        <dbReference type="ARBA" id="ARBA00005893"/>
    </source>
</evidence>
<dbReference type="SFLD" id="SFLDS00003">
    <property type="entry name" value="Haloacid_Dehalogenase"/>
    <property type="match status" value="1"/>
</dbReference>
<keyword evidence="6 7" id="KW-0460">Magnesium</keyword>
<keyword evidence="9" id="KW-1185">Reference proteome</keyword>
<comment type="similarity">
    <text evidence="2">Belongs to the KdsC family.</text>
</comment>
<dbReference type="Pfam" id="PF08282">
    <property type="entry name" value="Hydrolase_3"/>
    <property type="match status" value="1"/>
</dbReference>
<dbReference type="PANTHER" id="PTHR21485">
    <property type="entry name" value="HAD SUPERFAMILY MEMBERS CMAS AND KDSC"/>
    <property type="match status" value="1"/>
</dbReference>
<keyword evidence="4 7" id="KW-0479">Metal-binding</keyword>
<dbReference type="GO" id="GO:0046872">
    <property type="term" value="F:metal ion binding"/>
    <property type="evidence" value="ECO:0007669"/>
    <property type="project" value="UniProtKB-KW"/>
</dbReference>
<dbReference type="InterPro" id="IPR036412">
    <property type="entry name" value="HAD-like_sf"/>
</dbReference>
<evidence type="ECO:0000256" key="1">
    <source>
        <dbReference type="ARBA" id="ARBA00001946"/>
    </source>
</evidence>
<sequence length="173" mass="19124">MNYKEKLKDVTTFVFDVDGVFTDSSILITTSGELLRKMSVRDGFAVKTAIDKGYRVCVISGGSNEGVRQRLKGLGVTDIFLGAGYKEEVLRDYILDYELKQGELLYMGDDIPDLPAMKLCGIATCPQNAAPEIKAVSDYISHFNGGQGCVRDIVEQVLKVRGDWENHFNASND</sequence>
<comment type="subunit">
    <text evidence="3">Homotetramer.</text>
</comment>
<name>A0A1I6H196_9FLAO</name>
<comment type="cofactor">
    <cofactor evidence="1 7">
        <name>Mg(2+)</name>
        <dbReference type="ChEBI" id="CHEBI:18420"/>
    </cofactor>
</comment>
<feature type="binding site" evidence="7">
    <location>
        <position position="16"/>
    </location>
    <ligand>
        <name>Mg(2+)</name>
        <dbReference type="ChEBI" id="CHEBI:18420"/>
    </ligand>
</feature>
<gene>
    <name evidence="8" type="ORF">SAMN04490243_2026</name>
</gene>
<evidence type="ECO:0000256" key="4">
    <source>
        <dbReference type="ARBA" id="ARBA00022723"/>
    </source>
</evidence>
<dbReference type="InterPro" id="IPR010023">
    <property type="entry name" value="KdsC_fam"/>
</dbReference>
<protein>
    <submittedName>
        <fullName evidence="8">3-deoxy-D-manno-octulosonate 8-phosphate phosphatase (KDO 8-P phosphatase)</fullName>
    </submittedName>
</protein>
<feature type="binding site" evidence="7">
    <location>
        <position position="18"/>
    </location>
    <ligand>
        <name>substrate</name>
    </ligand>
</feature>
<dbReference type="Proteomes" id="UP000199534">
    <property type="component" value="Unassembled WGS sequence"/>
</dbReference>
<dbReference type="GO" id="GO:0008781">
    <property type="term" value="F:N-acylneuraminate cytidylyltransferase activity"/>
    <property type="evidence" value="ECO:0007669"/>
    <property type="project" value="TreeGrafter"/>
</dbReference>
<accession>A0A1I6H196</accession>
<dbReference type="EMBL" id="FOYQ01000002">
    <property type="protein sequence ID" value="SFR48097.1"/>
    <property type="molecule type" value="Genomic_DNA"/>
</dbReference>
<dbReference type="FunFam" id="3.40.50.1000:FF:000029">
    <property type="entry name" value="3-deoxy-D-manno-octulosonate 8-phosphate phosphatase KdsC"/>
    <property type="match status" value="1"/>
</dbReference>
<dbReference type="AlphaFoldDB" id="A0A1I6H196"/>
<dbReference type="Gene3D" id="3.40.50.1000">
    <property type="entry name" value="HAD superfamily/HAD-like"/>
    <property type="match status" value="1"/>
</dbReference>
<dbReference type="PIRSF" id="PIRSF006118">
    <property type="entry name" value="KDO8-P_Ptase"/>
    <property type="match status" value="1"/>
</dbReference>
<evidence type="ECO:0000313" key="8">
    <source>
        <dbReference type="EMBL" id="SFR48097.1"/>
    </source>
</evidence>
<organism evidence="8 9">
    <name type="scientific">Robiginitalea myxolifaciens</name>
    <dbReference type="NCBI Taxonomy" id="400055"/>
    <lineage>
        <taxon>Bacteria</taxon>
        <taxon>Pseudomonadati</taxon>
        <taxon>Bacteroidota</taxon>
        <taxon>Flavobacteriia</taxon>
        <taxon>Flavobacteriales</taxon>
        <taxon>Flavobacteriaceae</taxon>
        <taxon>Robiginitalea</taxon>
    </lineage>
</organism>
<dbReference type="NCBIfam" id="TIGR01670">
    <property type="entry name" value="KdsC-phosphatas"/>
    <property type="match status" value="1"/>
</dbReference>